<accession>A0A398B058</accession>
<proteinExistence type="predicted"/>
<dbReference type="RefSeq" id="WP_119114280.1">
    <property type="nucleotide sequence ID" value="NZ_CBCSEO010000013.1"/>
</dbReference>
<dbReference type="InterPro" id="IPR025233">
    <property type="entry name" value="DUF4176"/>
</dbReference>
<organism evidence="1 2">
    <name type="scientific">Mesobacillus zeae</name>
    <dbReference type="NCBI Taxonomy" id="1917180"/>
    <lineage>
        <taxon>Bacteria</taxon>
        <taxon>Bacillati</taxon>
        <taxon>Bacillota</taxon>
        <taxon>Bacilli</taxon>
        <taxon>Bacillales</taxon>
        <taxon>Bacillaceae</taxon>
        <taxon>Mesobacillus</taxon>
    </lineage>
</organism>
<protein>
    <submittedName>
        <fullName evidence="1">DUF4176 domain-containing protein</fullName>
    </submittedName>
</protein>
<evidence type="ECO:0000313" key="2">
    <source>
        <dbReference type="Proteomes" id="UP000265816"/>
    </source>
</evidence>
<comment type="caution">
    <text evidence="1">The sequence shown here is derived from an EMBL/GenBank/DDBJ whole genome shotgun (WGS) entry which is preliminary data.</text>
</comment>
<dbReference type="Proteomes" id="UP000265816">
    <property type="component" value="Unassembled WGS sequence"/>
</dbReference>
<reference evidence="1 2" key="1">
    <citation type="submission" date="2018-08" db="EMBL/GenBank/DDBJ databases">
        <title>Bacillus jemisoniae sp. nov., Bacillus chryseoplanitiae sp. nov., Bacillus resnikiae sp. nov., and Bacillus frankliniae sp. nov., isolated from Viking spacecraft and associated surfaces.</title>
        <authorList>
            <person name="Seuylemezian A."/>
            <person name="Vaishampayan P."/>
        </authorList>
    </citation>
    <scope>NUCLEOTIDE SEQUENCE [LARGE SCALE GENOMIC DNA]</scope>
    <source>
        <strain evidence="1 2">JJ-247</strain>
    </source>
</reference>
<keyword evidence="2" id="KW-1185">Reference proteome</keyword>
<gene>
    <name evidence="1" type="ORF">D1970_18190</name>
</gene>
<evidence type="ECO:0000313" key="1">
    <source>
        <dbReference type="EMBL" id="RID82664.1"/>
    </source>
</evidence>
<dbReference type="Pfam" id="PF13780">
    <property type="entry name" value="DUF4176"/>
    <property type="match status" value="1"/>
</dbReference>
<name>A0A398B058_9BACI</name>
<sequence>MTMSESHQKQMKALAMERVHSLLYESDREVPLEYWPVIKEFTNLFLDDLNVYENLLEAFRHDMESMELYSLDVDIFYRKGAGLHSISFLGKEFALDRALFADYLASCVEMMRPLLPLGSVVELDPRYFQPDPSIDSAVKVVITARYVAPKGYRSYFPYAGVIYPLGEIKKESIIHFTRPLTQSVIHEGYRDEMETSFELLMKKEMIIDKGLKSIEFSPEDMAQLEQKVKTKVEAGEH</sequence>
<dbReference type="AlphaFoldDB" id="A0A398B058"/>
<dbReference type="EMBL" id="QWVT01000033">
    <property type="protein sequence ID" value="RID82664.1"/>
    <property type="molecule type" value="Genomic_DNA"/>
</dbReference>
<dbReference type="OrthoDB" id="2029395at2"/>